<protein>
    <recommendedName>
        <fullName evidence="1">PPM-type phosphatase domain-containing protein</fullName>
    </recommendedName>
</protein>
<dbReference type="Pfam" id="PF00481">
    <property type="entry name" value="PP2C"/>
    <property type="match status" value="1"/>
</dbReference>
<feature type="domain" description="PPM-type phosphatase" evidence="1">
    <location>
        <begin position="1"/>
        <end position="132"/>
    </location>
</feature>
<proteinExistence type="predicted"/>
<dbReference type="GO" id="GO:0004722">
    <property type="term" value="F:protein serine/threonine phosphatase activity"/>
    <property type="evidence" value="ECO:0007669"/>
    <property type="project" value="InterPro"/>
</dbReference>
<evidence type="ECO:0000313" key="3">
    <source>
        <dbReference type="Proteomes" id="UP000265520"/>
    </source>
</evidence>
<dbReference type="AlphaFoldDB" id="A0A392M8Q8"/>
<dbReference type="Proteomes" id="UP000265520">
    <property type="component" value="Unassembled WGS sequence"/>
</dbReference>
<evidence type="ECO:0000313" key="2">
    <source>
        <dbReference type="EMBL" id="MCH83872.1"/>
    </source>
</evidence>
<sequence length="132" mass="14590">GTTAVTLIKQGPDLVVGNVGDSRAVLGTRDHDDSLIAVQLTIDLKPNLPKEEERIKLRKGRVFSLKNEPDVARVWLPNSDFPGLAMARAFGDFCLKDVGLISVPDVSYRRLTEKDEFVVLATDGVRHMISYL</sequence>
<feature type="non-terminal residue" evidence="2">
    <location>
        <position position="1"/>
    </location>
</feature>
<dbReference type="InterPro" id="IPR001932">
    <property type="entry name" value="PPM-type_phosphatase-like_dom"/>
</dbReference>
<dbReference type="SUPFAM" id="SSF81606">
    <property type="entry name" value="PP2C-like"/>
    <property type="match status" value="1"/>
</dbReference>
<dbReference type="PANTHER" id="PTHR47992">
    <property type="entry name" value="PROTEIN PHOSPHATASE"/>
    <property type="match status" value="1"/>
</dbReference>
<gene>
    <name evidence="2" type="ORF">A2U01_0004699</name>
</gene>
<comment type="caution">
    <text evidence="2">The sequence shown here is derived from an EMBL/GenBank/DDBJ whole genome shotgun (WGS) entry which is preliminary data.</text>
</comment>
<reference evidence="2 3" key="1">
    <citation type="journal article" date="2018" name="Front. Plant Sci.">
        <title>Red Clover (Trifolium pratense) and Zigzag Clover (T. medium) - A Picture of Genomic Similarities and Differences.</title>
        <authorList>
            <person name="Dluhosova J."/>
            <person name="Istvanek J."/>
            <person name="Nedelnik J."/>
            <person name="Repkova J."/>
        </authorList>
    </citation>
    <scope>NUCLEOTIDE SEQUENCE [LARGE SCALE GENOMIC DNA]</scope>
    <source>
        <strain evidence="3">cv. 10/8</strain>
        <tissue evidence="2">Leaf</tissue>
    </source>
</reference>
<dbReference type="InterPro" id="IPR015655">
    <property type="entry name" value="PP2C"/>
</dbReference>
<name>A0A392M8Q8_9FABA</name>
<keyword evidence="3" id="KW-1185">Reference proteome</keyword>
<organism evidence="2 3">
    <name type="scientific">Trifolium medium</name>
    <dbReference type="NCBI Taxonomy" id="97028"/>
    <lineage>
        <taxon>Eukaryota</taxon>
        <taxon>Viridiplantae</taxon>
        <taxon>Streptophyta</taxon>
        <taxon>Embryophyta</taxon>
        <taxon>Tracheophyta</taxon>
        <taxon>Spermatophyta</taxon>
        <taxon>Magnoliopsida</taxon>
        <taxon>eudicotyledons</taxon>
        <taxon>Gunneridae</taxon>
        <taxon>Pentapetalae</taxon>
        <taxon>rosids</taxon>
        <taxon>fabids</taxon>
        <taxon>Fabales</taxon>
        <taxon>Fabaceae</taxon>
        <taxon>Papilionoideae</taxon>
        <taxon>50 kb inversion clade</taxon>
        <taxon>NPAAA clade</taxon>
        <taxon>Hologalegina</taxon>
        <taxon>IRL clade</taxon>
        <taxon>Trifolieae</taxon>
        <taxon>Trifolium</taxon>
    </lineage>
</organism>
<dbReference type="InterPro" id="IPR036457">
    <property type="entry name" value="PPM-type-like_dom_sf"/>
</dbReference>
<dbReference type="EMBL" id="LXQA010005885">
    <property type="protein sequence ID" value="MCH83872.1"/>
    <property type="molecule type" value="Genomic_DNA"/>
</dbReference>
<dbReference type="CDD" id="cd00143">
    <property type="entry name" value="PP2Cc"/>
    <property type="match status" value="1"/>
</dbReference>
<dbReference type="PROSITE" id="PS51746">
    <property type="entry name" value="PPM_2"/>
    <property type="match status" value="1"/>
</dbReference>
<accession>A0A392M8Q8</accession>
<evidence type="ECO:0000259" key="1">
    <source>
        <dbReference type="PROSITE" id="PS51746"/>
    </source>
</evidence>
<dbReference type="Gene3D" id="3.60.40.10">
    <property type="entry name" value="PPM-type phosphatase domain"/>
    <property type="match status" value="1"/>
</dbReference>